<feature type="active site" evidence="1">
    <location>
        <position position="194"/>
    </location>
</feature>
<dbReference type="InterPro" id="IPR040198">
    <property type="entry name" value="Fido_containing"/>
</dbReference>
<keyword evidence="2" id="KW-0067">ATP-binding</keyword>
<sequence length="370" mass="42981">MNDIKTVEHYFLSIKKTVPCTVPPCLQQRDISWDVQYQLNTNNHEAPPAFDLNFFLSRLVAGDKSLKEFRSVSRKRLALVSSKIGYIDPEAQELIEQMHRYSKARDLMLSEPKITLDLLLEVHRLVEAQHRDSGKIRTKPNWVGGESPLNAYYVSPPPEMVPALLNDWLLFVNDQTQTPEVRAIIGHNQLLNIHPFADGNGRTSRLVLHTTLEKKYGELLHPSLYRLHKKFDTYIEAIHDTLCESAFTRAPHHYWHDSVSWCDETKTRILKLLKSTMGVIQSKLVFAIISKNAKDLIDYLWSQPIICEADLMSHFKWDFVQSHQTIKELVDLKLIIPRRLKYPENAIIYESPEIIEVFNRLDSVIFEQKN</sequence>
<feature type="domain" description="Fido" evidence="3">
    <location>
        <begin position="114"/>
        <end position="264"/>
    </location>
</feature>
<keyword evidence="5" id="KW-1185">Reference proteome</keyword>
<feature type="binding site" evidence="2">
    <location>
        <begin position="198"/>
        <end position="205"/>
    </location>
    <ligand>
        <name>ATP</name>
        <dbReference type="ChEBI" id="CHEBI:30616"/>
    </ligand>
</feature>
<evidence type="ECO:0000259" key="3">
    <source>
        <dbReference type="PROSITE" id="PS51459"/>
    </source>
</evidence>
<dbReference type="RefSeq" id="WP_070991243.1">
    <property type="nucleotide sequence ID" value="NZ_CBCSHD010000003.1"/>
</dbReference>
<evidence type="ECO:0000256" key="2">
    <source>
        <dbReference type="PIRSR" id="PIRSR640198-2"/>
    </source>
</evidence>
<proteinExistence type="predicted"/>
<dbReference type="Proteomes" id="UP000180253">
    <property type="component" value="Unassembled WGS sequence"/>
</dbReference>
<protein>
    <recommendedName>
        <fullName evidence="3">Fido domain-containing protein</fullName>
    </recommendedName>
</protein>
<dbReference type="InterPro" id="IPR003812">
    <property type="entry name" value="Fido"/>
</dbReference>
<accession>A0A1S1N5I4</accession>
<gene>
    <name evidence="4" type="ORF">BIW53_07555</name>
</gene>
<dbReference type="PROSITE" id="PS51459">
    <property type="entry name" value="FIDO"/>
    <property type="match status" value="1"/>
</dbReference>
<comment type="caution">
    <text evidence="4">The sequence shown here is derived from an EMBL/GenBank/DDBJ whole genome shotgun (WGS) entry which is preliminary data.</text>
</comment>
<dbReference type="PANTHER" id="PTHR13504:SF38">
    <property type="entry name" value="FIDO DOMAIN-CONTAINING PROTEIN"/>
    <property type="match status" value="1"/>
</dbReference>
<keyword evidence="2" id="KW-0547">Nucleotide-binding</keyword>
<organism evidence="4 5">
    <name type="scientific">Pseudoalteromonas byunsanensis</name>
    <dbReference type="NCBI Taxonomy" id="327939"/>
    <lineage>
        <taxon>Bacteria</taxon>
        <taxon>Pseudomonadati</taxon>
        <taxon>Pseudomonadota</taxon>
        <taxon>Gammaproteobacteria</taxon>
        <taxon>Alteromonadales</taxon>
        <taxon>Pseudoalteromonadaceae</taxon>
        <taxon>Pseudoalteromonas</taxon>
    </lineage>
</organism>
<dbReference type="GO" id="GO:0005524">
    <property type="term" value="F:ATP binding"/>
    <property type="evidence" value="ECO:0007669"/>
    <property type="project" value="UniProtKB-KW"/>
</dbReference>
<dbReference type="Gene3D" id="1.10.3290.10">
    <property type="entry name" value="Fido-like domain"/>
    <property type="match status" value="1"/>
</dbReference>
<dbReference type="SUPFAM" id="SSF140931">
    <property type="entry name" value="Fic-like"/>
    <property type="match status" value="1"/>
</dbReference>
<name>A0A1S1N5I4_9GAMM</name>
<evidence type="ECO:0000313" key="5">
    <source>
        <dbReference type="Proteomes" id="UP000180253"/>
    </source>
</evidence>
<dbReference type="Pfam" id="PF02661">
    <property type="entry name" value="Fic"/>
    <property type="match status" value="1"/>
</dbReference>
<dbReference type="EMBL" id="MNAN01000027">
    <property type="protein sequence ID" value="OHU96387.1"/>
    <property type="molecule type" value="Genomic_DNA"/>
</dbReference>
<evidence type="ECO:0000256" key="1">
    <source>
        <dbReference type="PIRSR" id="PIRSR640198-1"/>
    </source>
</evidence>
<dbReference type="AlphaFoldDB" id="A0A1S1N5I4"/>
<dbReference type="PANTHER" id="PTHR13504">
    <property type="entry name" value="FIDO DOMAIN-CONTAINING PROTEIN DDB_G0283145"/>
    <property type="match status" value="1"/>
</dbReference>
<dbReference type="InterPro" id="IPR036597">
    <property type="entry name" value="Fido-like_dom_sf"/>
</dbReference>
<reference evidence="4 5" key="1">
    <citation type="submission" date="2016-10" db="EMBL/GenBank/DDBJ databases">
        <title>Pseudoalteromonas amylolytica sp. nov., isolated from the surface seawater.</title>
        <authorList>
            <person name="Wu Y.-H."/>
            <person name="Cheng H."/>
            <person name="Jin X.-B."/>
            <person name="Wang C.-S."/>
            <person name="Xu X.-W."/>
        </authorList>
    </citation>
    <scope>NUCLEOTIDE SEQUENCE [LARGE SCALE GENOMIC DNA]</scope>
    <source>
        <strain evidence="4 5">JCM 12483</strain>
    </source>
</reference>
<evidence type="ECO:0000313" key="4">
    <source>
        <dbReference type="EMBL" id="OHU96387.1"/>
    </source>
</evidence>
<dbReference type="STRING" id="327939.BIW53_07555"/>
<dbReference type="OrthoDB" id="9807853at2"/>